<dbReference type="Pfam" id="PF01964">
    <property type="entry name" value="ThiC_Rad_SAM"/>
    <property type="match status" value="1"/>
</dbReference>
<dbReference type="GO" id="GO:0046872">
    <property type="term" value="F:metal ion binding"/>
    <property type="evidence" value="ECO:0007669"/>
    <property type="project" value="UniProtKB-KW"/>
</dbReference>
<dbReference type="SFLD" id="SFLDG01114">
    <property type="entry name" value="phosphomethylpyrimidine_syntha"/>
    <property type="match status" value="1"/>
</dbReference>
<evidence type="ECO:0000256" key="2">
    <source>
        <dbReference type="ARBA" id="ARBA00022485"/>
    </source>
</evidence>
<evidence type="ECO:0000313" key="11">
    <source>
        <dbReference type="Proteomes" id="UP000215215"/>
    </source>
</evidence>
<dbReference type="Proteomes" id="UP000215215">
    <property type="component" value="Unassembled WGS sequence"/>
</dbReference>
<evidence type="ECO:0000256" key="8">
    <source>
        <dbReference type="ARBA" id="ARBA00023239"/>
    </source>
</evidence>
<dbReference type="GO" id="GO:0070284">
    <property type="term" value="F:phosphomethylpyrimidine synthase activity"/>
    <property type="evidence" value="ECO:0007669"/>
    <property type="project" value="UniProtKB-EC"/>
</dbReference>
<proteinExistence type="predicted"/>
<keyword evidence="7" id="KW-0411">Iron-sulfur</keyword>
<keyword evidence="4" id="KW-0479">Metal-binding</keyword>
<comment type="caution">
    <text evidence="10">The sequence shown here is derived from an EMBL/GenBank/DDBJ whole genome shotgun (WGS) entry which is preliminary data.</text>
</comment>
<keyword evidence="6" id="KW-0408">Iron</keyword>
<dbReference type="InterPro" id="IPR038521">
    <property type="entry name" value="ThiC/Bza_core_dom"/>
</dbReference>
<name>A0A235C048_UNCW3</name>
<dbReference type="EMBL" id="NOZQ01000030">
    <property type="protein sequence ID" value="OYD17185.1"/>
    <property type="molecule type" value="Genomic_DNA"/>
</dbReference>
<accession>A0A235C048</accession>
<dbReference type="EC" id="4.1.99.17" evidence="9"/>
<organism evidence="10 11">
    <name type="scientific">candidate division WOR-3 bacterium JGI_Cruoil_03_44_89</name>
    <dbReference type="NCBI Taxonomy" id="1973748"/>
    <lineage>
        <taxon>Bacteria</taxon>
        <taxon>Bacteria division WOR-3</taxon>
    </lineage>
</organism>
<dbReference type="SFLD" id="SFLDS00113">
    <property type="entry name" value="Radical_SAM_Phosphomethylpyrim"/>
    <property type="match status" value="1"/>
</dbReference>
<sequence length="431" mass="47076">MNQIENAKRGKISPIMKMIAEEEGLSSEYIREGVSNGIIVIPSNSKKPPKRYVGIGKGLRTKVNANIGTSPDIADIDKEIRKAHIAERYGADTIMDLSTGSDLSNIRRKIREEFAGPLGTVPIYEIACRKAQMKIDFREAGEDEIIDIIGEHARDGVDFVTVHCGVTRGVINALKSQGRVMDVVSRGGSMLAAWMEYNEKENPLYTHFVRLLEIAREYDLVLSLGDGLRPGSIIDSTDRPQIEELIVLGELRDRALEAGIQVMIEGPGHIPIQEVQMNVEIEKNICGGAPFYVLGPIVTDIAPGYDHITSAIGGALAAAHGADFLCYVTPAEHIGLPTEEDVKEGVIATRIAAHAGDIAKGLRGARSLDRDISTARRKLDWKEQRNLAIDPGKIPEEKGVGTCTVCGSYCAIKIIEQYVTHKMGKNIKETD</sequence>
<evidence type="ECO:0000256" key="4">
    <source>
        <dbReference type="ARBA" id="ARBA00022723"/>
    </source>
</evidence>
<evidence type="ECO:0000256" key="9">
    <source>
        <dbReference type="NCBIfam" id="TIGR00190"/>
    </source>
</evidence>
<evidence type="ECO:0000256" key="7">
    <source>
        <dbReference type="ARBA" id="ARBA00023014"/>
    </source>
</evidence>
<dbReference type="AlphaFoldDB" id="A0A235C048"/>
<reference evidence="10 11" key="1">
    <citation type="submission" date="2017-07" db="EMBL/GenBank/DDBJ databases">
        <title>Recovery of genomes from metagenomes via a dereplication, aggregation, and scoring strategy.</title>
        <authorList>
            <person name="Sieber C.M."/>
            <person name="Probst A.J."/>
            <person name="Sharrar A."/>
            <person name="Thomas B.C."/>
            <person name="Hess M."/>
            <person name="Tringe S.G."/>
            <person name="Banfield J.F."/>
        </authorList>
    </citation>
    <scope>NUCLEOTIDE SEQUENCE [LARGE SCALE GENOMIC DNA]</scope>
    <source>
        <strain evidence="10">JGI_Cruoil_03_44_89</strain>
    </source>
</reference>
<dbReference type="GO" id="GO:0005829">
    <property type="term" value="C:cytosol"/>
    <property type="evidence" value="ECO:0007669"/>
    <property type="project" value="TreeGrafter"/>
</dbReference>
<protein>
    <recommendedName>
        <fullName evidence="9">Phosphomethylpyrimidine synthase</fullName>
        <ecNumber evidence="9">4.1.99.17</ecNumber>
    </recommendedName>
</protein>
<evidence type="ECO:0000256" key="5">
    <source>
        <dbReference type="ARBA" id="ARBA00022833"/>
    </source>
</evidence>
<dbReference type="GO" id="GO:0051539">
    <property type="term" value="F:4 iron, 4 sulfur cluster binding"/>
    <property type="evidence" value="ECO:0007669"/>
    <property type="project" value="UniProtKB-KW"/>
</dbReference>
<dbReference type="PANTHER" id="PTHR30557:SF1">
    <property type="entry name" value="PHOSPHOMETHYLPYRIMIDINE SYNTHASE, CHLOROPLASTIC"/>
    <property type="match status" value="1"/>
</dbReference>
<dbReference type="InterPro" id="IPR002817">
    <property type="entry name" value="ThiC/BzaA/B"/>
</dbReference>
<comment type="cofactor">
    <cofactor evidence="1">
        <name>[4Fe-4S] cluster</name>
        <dbReference type="ChEBI" id="CHEBI:49883"/>
    </cofactor>
</comment>
<keyword evidence="2" id="KW-0004">4Fe-4S</keyword>
<dbReference type="FunFam" id="3.20.20.540:FF:000001">
    <property type="entry name" value="Phosphomethylpyrimidine synthase"/>
    <property type="match status" value="1"/>
</dbReference>
<evidence type="ECO:0000313" key="10">
    <source>
        <dbReference type="EMBL" id="OYD17185.1"/>
    </source>
</evidence>
<evidence type="ECO:0000256" key="6">
    <source>
        <dbReference type="ARBA" id="ARBA00023004"/>
    </source>
</evidence>
<dbReference type="PANTHER" id="PTHR30557">
    <property type="entry name" value="THIAMINE BIOSYNTHESIS PROTEIN THIC"/>
    <property type="match status" value="1"/>
</dbReference>
<dbReference type="SFLD" id="SFLDF00407">
    <property type="entry name" value="phosphomethylpyrimidine_syntha"/>
    <property type="match status" value="1"/>
</dbReference>
<dbReference type="NCBIfam" id="NF009895">
    <property type="entry name" value="PRK13352.1"/>
    <property type="match status" value="1"/>
</dbReference>
<dbReference type="NCBIfam" id="TIGR00190">
    <property type="entry name" value="thiC"/>
    <property type="match status" value="1"/>
</dbReference>
<dbReference type="Gene3D" id="3.20.20.540">
    <property type="entry name" value="Radical SAM ThiC family, central domain"/>
    <property type="match status" value="1"/>
</dbReference>
<gene>
    <name evidence="10" type="ORF">CH333_01705</name>
</gene>
<keyword evidence="3" id="KW-0949">S-adenosyl-L-methionine</keyword>
<keyword evidence="8" id="KW-0456">Lyase</keyword>
<evidence type="ECO:0000256" key="3">
    <source>
        <dbReference type="ARBA" id="ARBA00022691"/>
    </source>
</evidence>
<dbReference type="Gene3D" id="6.10.250.620">
    <property type="match status" value="1"/>
</dbReference>
<keyword evidence="5" id="KW-0862">Zinc</keyword>
<evidence type="ECO:0000256" key="1">
    <source>
        <dbReference type="ARBA" id="ARBA00001966"/>
    </source>
</evidence>
<dbReference type="GO" id="GO:0009228">
    <property type="term" value="P:thiamine biosynthetic process"/>
    <property type="evidence" value="ECO:0007669"/>
    <property type="project" value="UniProtKB-UniRule"/>
</dbReference>